<dbReference type="OrthoDB" id="9801500at2"/>
<proteinExistence type="predicted"/>
<feature type="domain" description="UPF0033" evidence="1">
    <location>
        <begin position="1"/>
        <end position="54"/>
    </location>
</feature>
<dbReference type="Pfam" id="PF02635">
    <property type="entry name" value="DsrE"/>
    <property type="match status" value="1"/>
</dbReference>
<protein>
    <submittedName>
        <fullName evidence="2">Selenium metabolism protein</fullName>
    </submittedName>
</protein>
<dbReference type="Proteomes" id="UP000036873">
    <property type="component" value="Unassembled WGS sequence"/>
</dbReference>
<sequence>MTIDVRGKNCPIPVIMANKEIENNNLSFTVLVDNAIAVENLKKLAKNKGYRIEFNGSASDYSVNFINDKNNIPENNPDNSQAGSTIKTSLILNDWVLFIGKDVLGEGDPILGDSLIKMYFYTLSQGNDLPKAILFMNGGVKLPTSNIQVIDHLKVLNNRGCEIFVCGACLDFYGLTDQLQVGSISNMYAITEEINKASKFVTL</sequence>
<evidence type="ECO:0000313" key="2">
    <source>
        <dbReference type="EMBL" id="KNZ43352.1"/>
    </source>
</evidence>
<gene>
    <name evidence="2" type="ORF">AKG39_01220</name>
</gene>
<dbReference type="InterPro" id="IPR027396">
    <property type="entry name" value="DsrEFH-like"/>
</dbReference>
<evidence type="ECO:0000259" key="1">
    <source>
        <dbReference type="Pfam" id="PF01206"/>
    </source>
</evidence>
<reference evidence="3" key="1">
    <citation type="submission" date="2015-07" db="EMBL/GenBank/DDBJ databases">
        <title>Draft genome sequence of Acetobacterium bakii DSM 8293, a potential psychrophilic chemical producer through syngas fermentation.</title>
        <authorList>
            <person name="Song Y."/>
            <person name="Hwang S."/>
            <person name="Cho B.-K."/>
        </authorList>
    </citation>
    <scope>NUCLEOTIDE SEQUENCE [LARGE SCALE GENOMIC DNA]</scope>
    <source>
        <strain evidence="3">DSM 8239</strain>
    </source>
</reference>
<dbReference type="SUPFAM" id="SSF64307">
    <property type="entry name" value="SirA-like"/>
    <property type="match status" value="1"/>
</dbReference>
<dbReference type="RefSeq" id="WP_050738539.1">
    <property type="nucleotide sequence ID" value="NZ_LGYO01000004.1"/>
</dbReference>
<keyword evidence="3" id="KW-1185">Reference proteome</keyword>
<dbReference type="Gene3D" id="3.30.110.40">
    <property type="entry name" value="TusA-like domain"/>
    <property type="match status" value="1"/>
</dbReference>
<dbReference type="InterPro" id="IPR036868">
    <property type="entry name" value="TusA-like_sf"/>
</dbReference>
<dbReference type="SUPFAM" id="SSF75169">
    <property type="entry name" value="DsrEFH-like"/>
    <property type="match status" value="1"/>
</dbReference>
<organism evidence="2 3">
    <name type="scientific">Acetobacterium bakii</name>
    <dbReference type="NCBI Taxonomy" id="52689"/>
    <lineage>
        <taxon>Bacteria</taxon>
        <taxon>Bacillati</taxon>
        <taxon>Bacillota</taxon>
        <taxon>Clostridia</taxon>
        <taxon>Eubacteriales</taxon>
        <taxon>Eubacteriaceae</taxon>
        <taxon>Acetobacterium</taxon>
    </lineage>
</organism>
<dbReference type="InterPro" id="IPR003787">
    <property type="entry name" value="Sulphur_relay_DsrE/F-like"/>
</dbReference>
<dbReference type="InterPro" id="IPR019870">
    <property type="entry name" value="Se_metab_YedF"/>
</dbReference>
<dbReference type="STRING" id="52689.AKG39_01220"/>
<comment type="caution">
    <text evidence="2">The sequence shown here is derived from an EMBL/GenBank/DDBJ whole genome shotgun (WGS) entry which is preliminary data.</text>
</comment>
<dbReference type="NCBIfam" id="TIGR03527">
    <property type="entry name" value="selenium_YedF"/>
    <property type="match status" value="1"/>
</dbReference>
<name>A0A0L6U4W5_9FIRM</name>
<dbReference type="EMBL" id="LGYO01000004">
    <property type="protein sequence ID" value="KNZ43352.1"/>
    <property type="molecule type" value="Genomic_DNA"/>
</dbReference>
<dbReference type="Pfam" id="PF01206">
    <property type="entry name" value="TusA"/>
    <property type="match status" value="1"/>
</dbReference>
<dbReference type="InterPro" id="IPR001455">
    <property type="entry name" value="TusA-like"/>
</dbReference>
<dbReference type="AlphaFoldDB" id="A0A0L6U4W5"/>
<evidence type="ECO:0000313" key="3">
    <source>
        <dbReference type="Proteomes" id="UP000036873"/>
    </source>
</evidence>
<accession>A0A0L6U4W5</accession>